<dbReference type="PROSITE" id="PS51257">
    <property type="entry name" value="PROKAR_LIPOPROTEIN"/>
    <property type="match status" value="1"/>
</dbReference>
<evidence type="ECO:0000256" key="1">
    <source>
        <dbReference type="ARBA" id="ARBA00022737"/>
    </source>
</evidence>
<accession>A0A1H7JCV1</accession>
<dbReference type="InterPro" id="IPR000408">
    <property type="entry name" value="Reg_chr_condens"/>
</dbReference>
<dbReference type="Pfam" id="PF00415">
    <property type="entry name" value="RCC1"/>
    <property type="match status" value="2"/>
</dbReference>
<name>A0A1H7JCV1_STIAU</name>
<dbReference type="InterPro" id="IPR051625">
    <property type="entry name" value="Signaling_Regulatory_Domain"/>
</dbReference>
<dbReference type="PRINTS" id="PR00633">
    <property type="entry name" value="RCCNDNSATION"/>
</dbReference>
<dbReference type="SUPFAM" id="SSF50985">
    <property type="entry name" value="RCC1/BLIP-II"/>
    <property type="match status" value="2"/>
</dbReference>
<dbReference type="RefSeq" id="WP_177241321.1">
    <property type="nucleotide sequence ID" value="NZ_FOAP01000002.1"/>
</dbReference>
<dbReference type="AlphaFoldDB" id="A0A1H7JCV1"/>
<dbReference type="EMBL" id="FOAP01000002">
    <property type="protein sequence ID" value="SEK72356.1"/>
    <property type="molecule type" value="Genomic_DNA"/>
</dbReference>
<organism evidence="2 3">
    <name type="scientific">Stigmatella aurantiaca</name>
    <dbReference type="NCBI Taxonomy" id="41"/>
    <lineage>
        <taxon>Bacteria</taxon>
        <taxon>Pseudomonadati</taxon>
        <taxon>Myxococcota</taxon>
        <taxon>Myxococcia</taxon>
        <taxon>Myxococcales</taxon>
        <taxon>Cystobacterineae</taxon>
        <taxon>Archangiaceae</taxon>
        <taxon>Stigmatella</taxon>
    </lineage>
</organism>
<dbReference type="PANTHER" id="PTHR22872">
    <property type="entry name" value="BTK-BINDING PROTEIN-RELATED"/>
    <property type="match status" value="1"/>
</dbReference>
<dbReference type="PROSITE" id="PS00626">
    <property type="entry name" value="RCC1_2"/>
    <property type="match status" value="2"/>
</dbReference>
<proteinExistence type="predicted"/>
<keyword evidence="3" id="KW-1185">Reference proteome</keyword>
<dbReference type="Gene3D" id="2.130.10.30">
    <property type="entry name" value="Regulator of chromosome condensation 1/beta-lactamase-inhibitor protein II"/>
    <property type="match status" value="2"/>
</dbReference>
<dbReference type="Proteomes" id="UP000182719">
    <property type="component" value="Unassembled WGS sequence"/>
</dbReference>
<dbReference type="InterPro" id="IPR009091">
    <property type="entry name" value="RCC1/BLIP-II"/>
</dbReference>
<sequence>MHANRNGFRTMKKWAGMLGGFLLVACGGESGPDAPGAARAPLTQTIYAAYDPTLKTVRCEGQTWNCDASRELDGRGQVITEYNAPNTLGGTCLDGNEGSSSSDEWVRAVRIFTQDQTPLTQGRPASIEVTVHMPQLPQGNVLDLYSATSVTSPVWTWITSLTPAGAGPQSVLKATFTLPAGSGRQAIRAALRRGGTASPCTPGGYDDRDDLVFTAAPAYVSGSKALSVAAGLSHSLAVRADGTLWGWGANFNDQLGTGVGRYQVTKAPAQATLLSNVKSVHATSDSSLVLRTDGTVWGWGGNSAGVLGNGTTTSSATPVQVVGLTGVTALATGPRHVLALKSNGTVWAWGDSSAVHLGTSATTLPVQAGNLTQVTAIAAGRGHSAVLKSDGTVWTWGDGTAGNLGNGPANQGSTVPIRVPGLTGVSSIAAGHDFTLAIRANRQLWAWGMGPLGDAHVSQYAYPTRTYLWSSGNFRVFAGKRHAVAVETTQGTPWTWGDLDTGDSCGPSAVNFGALPAPVTGLTGVSEASIGESYAHVFLTDGTVWGWGDSMFQTGTELPGSLVCNPLKVALP</sequence>
<gene>
    <name evidence="2" type="ORF">SAMN05444354_102172</name>
</gene>
<dbReference type="Pfam" id="PF13540">
    <property type="entry name" value="RCC1_2"/>
    <property type="match status" value="1"/>
</dbReference>
<keyword evidence="1" id="KW-0677">Repeat</keyword>
<dbReference type="PROSITE" id="PS50012">
    <property type="entry name" value="RCC1_3"/>
    <property type="match status" value="4"/>
</dbReference>
<evidence type="ECO:0000313" key="3">
    <source>
        <dbReference type="Proteomes" id="UP000182719"/>
    </source>
</evidence>
<evidence type="ECO:0000313" key="2">
    <source>
        <dbReference type="EMBL" id="SEK72356.1"/>
    </source>
</evidence>
<reference evidence="3" key="1">
    <citation type="submission" date="2016-10" db="EMBL/GenBank/DDBJ databases">
        <authorList>
            <person name="Varghese N."/>
            <person name="Submissions S."/>
        </authorList>
    </citation>
    <scope>NUCLEOTIDE SEQUENCE [LARGE SCALE GENOMIC DNA]</scope>
    <source>
        <strain evidence="3">DSM 17044</strain>
    </source>
</reference>
<protein>
    <submittedName>
        <fullName evidence="2">Regulator of chromosome condensation (RCC1) repeat-containing protein</fullName>
    </submittedName>
</protein>